<dbReference type="STRING" id="225324.SAMN02745126_04640"/>
<dbReference type="InterPro" id="IPR053714">
    <property type="entry name" value="Iso_Racemase_Enz_sf"/>
</dbReference>
<organism evidence="1 2">
    <name type="scientific">Enhydrobacter aerosaccus</name>
    <dbReference type="NCBI Taxonomy" id="225324"/>
    <lineage>
        <taxon>Bacteria</taxon>
        <taxon>Pseudomonadati</taxon>
        <taxon>Pseudomonadota</taxon>
        <taxon>Alphaproteobacteria</taxon>
        <taxon>Hyphomicrobiales</taxon>
        <taxon>Enhydrobacter</taxon>
    </lineage>
</organism>
<dbReference type="InterPro" id="IPR026286">
    <property type="entry name" value="MaiA/AMDase"/>
</dbReference>
<dbReference type="PANTHER" id="PTHR40267">
    <property type="entry name" value="BLR3294 PROTEIN"/>
    <property type="match status" value="1"/>
</dbReference>
<dbReference type="OrthoDB" id="9816064at2"/>
<dbReference type="Gene3D" id="3.40.50.12500">
    <property type="match status" value="1"/>
</dbReference>
<protein>
    <submittedName>
        <fullName evidence="1">Maleate isomerase</fullName>
    </submittedName>
</protein>
<evidence type="ECO:0000313" key="2">
    <source>
        <dbReference type="Proteomes" id="UP000190092"/>
    </source>
</evidence>
<proteinExistence type="predicted"/>
<reference evidence="2" key="1">
    <citation type="submission" date="2017-02" db="EMBL/GenBank/DDBJ databases">
        <authorList>
            <person name="Varghese N."/>
            <person name="Submissions S."/>
        </authorList>
    </citation>
    <scope>NUCLEOTIDE SEQUENCE [LARGE SCALE GENOMIC DNA]</scope>
    <source>
        <strain evidence="2">ATCC 27094</strain>
    </source>
</reference>
<name>A0A1T4SGN2_9HYPH</name>
<keyword evidence="1" id="KW-0413">Isomerase</keyword>
<dbReference type="RefSeq" id="WP_085936333.1">
    <property type="nucleotide sequence ID" value="NZ_FUWJ01000008.1"/>
</dbReference>
<gene>
    <name evidence="1" type="ORF">SAMN02745126_04640</name>
</gene>
<dbReference type="AlphaFoldDB" id="A0A1T4SGN2"/>
<sequence length="267" mass="28501">MIQKDNWGWRARIGLFIVGNEVVPEAEWWAMTPSGVSIHAARVTAKSPWAQWNDNRTAVTLADDVLRGAKQFAAMRLSAVVLAHTTSSVVGGQGSSGTGWDEVTAAALSAVVGPQTIATTNGLDTMAALKACGVTRPFLVLPPWYPDDTLAAATRYYTERGFAPAGCLRLDPGRQWRDLPPNELYANGMAVLQEVEALYAQVRAACPAEADGVLIGGTGFRCVGIIDALEQDLARPVITANQASLWHCLRLAGVRVGVEGYGRLLKG</sequence>
<dbReference type="Pfam" id="PF17645">
    <property type="entry name" value="Amdase"/>
    <property type="match status" value="1"/>
</dbReference>
<keyword evidence="2" id="KW-1185">Reference proteome</keyword>
<dbReference type="EMBL" id="FUWJ01000008">
    <property type="protein sequence ID" value="SKA27323.1"/>
    <property type="molecule type" value="Genomic_DNA"/>
</dbReference>
<evidence type="ECO:0000313" key="1">
    <source>
        <dbReference type="EMBL" id="SKA27323.1"/>
    </source>
</evidence>
<accession>A0A1T4SGN2</accession>
<dbReference type="Proteomes" id="UP000190092">
    <property type="component" value="Unassembled WGS sequence"/>
</dbReference>
<dbReference type="PANTHER" id="PTHR40267:SF1">
    <property type="entry name" value="BLR3294 PROTEIN"/>
    <property type="match status" value="1"/>
</dbReference>
<dbReference type="GO" id="GO:0016853">
    <property type="term" value="F:isomerase activity"/>
    <property type="evidence" value="ECO:0007669"/>
    <property type="project" value="UniProtKB-KW"/>
</dbReference>